<keyword evidence="1 2" id="KW-0456">Lyase</keyword>
<feature type="active site" description="Proton donor/acceptor" evidence="3">
    <location>
        <position position="140"/>
    </location>
</feature>
<evidence type="ECO:0000256" key="4">
    <source>
        <dbReference type="PIRSR" id="PIRSR001365-2"/>
    </source>
</evidence>
<dbReference type="RefSeq" id="WP_144985688.1">
    <property type="nucleotide sequence ID" value="NZ_CP037920.1"/>
</dbReference>
<dbReference type="SMART" id="SM01130">
    <property type="entry name" value="DHDPS"/>
    <property type="match status" value="1"/>
</dbReference>
<dbReference type="InterPro" id="IPR002220">
    <property type="entry name" value="DapA-like"/>
</dbReference>
<evidence type="ECO:0000256" key="2">
    <source>
        <dbReference type="PIRNR" id="PIRNR001365"/>
    </source>
</evidence>
<dbReference type="InterPro" id="IPR013785">
    <property type="entry name" value="Aldolase_TIM"/>
</dbReference>
<dbReference type="Proteomes" id="UP000318704">
    <property type="component" value="Chromosome"/>
</dbReference>
<dbReference type="EMBL" id="CP037920">
    <property type="protein sequence ID" value="QDT97324.1"/>
    <property type="molecule type" value="Genomic_DNA"/>
</dbReference>
<dbReference type="PANTHER" id="PTHR12128:SF19">
    <property type="entry name" value="5-DEHYDRO-4-DEOXYGLUCARATE DEHYDRATASE 2-RELATED"/>
    <property type="match status" value="1"/>
</dbReference>
<gene>
    <name evidence="5" type="ORF">V144x_27970</name>
</gene>
<comment type="similarity">
    <text evidence="2">Belongs to the DapA family.</text>
</comment>
<dbReference type="Pfam" id="PF00701">
    <property type="entry name" value="DHDPS"/>
    <property type="match status" value="1"/>
</dbReference>
<reference evidence="5 6" key="1">
    <citation type="submission" date="2019-03" db="EMBL/GenBank/DDBJ databases">
        <title>Deep-cultivation of Planctomycetes and their phenomic and genomic characterization uncovers novel biology.</title>
        <authorList>
            <person name="Wiegand S."/>
            <person name="Jogler M."/>
            <person name="Boedeker C."/>
            <person name="Pinto D."/>
            <person name="Vollmers J."/>
            <person name="Rivas-Marin E."/>
            <person name="Kohn T."/>
            <person name="Peeters S.H."/>
            <person name="Heuer A."/>
            <person name="Rast P."/>
            <person name="Oberbeckmann S."/>
            <person name="Bunk B."/>
            <person name="Jeske O."/>
            <person name="Meyerdierks A."/>
            <person name="Storesund J.E."/>
            <person name="Kallscheuer N."/>
            <person name="Luecker S."/>
            <person name="Lage O.M."/>
            <person name="Pohl T."/>
            <person name="Merkel B.J."/>
            <person name="Hornburger P."/>
            <person name="Mueller R.-W."/>
            <person name="Bruemmer F."/>
            <person name="Labrenz M."/>
            <person name="Spormann A.M."/>
            <person name="Op den Camp H."/>
            <person name="Overmann J."/>
            <person name="Amann R."/>
            <person name="Jetten M.S.M."/>
            <person name="Mascher T."/>
            <person name="Medema M.H."/>
            <person name="Devos D.P."/>
            <person name="Kaster A.-K."/>
            <person name="Ovreas L."/>
            <person name="Rohde M."/>
            <person name="Galperin M.Y."/>
            <person name="Jogler C."/>
        </authorList>
    </citation>
    <scope>NUCLEOTIDE SEQUENCE [LARGE SCALE GENOMIC DNA]</scope>
    <source>
        <strain evidence="5 6">V144</strain>
    </source>
</reference>
<dbReference type="Gene3D" id="3.20.20.70">
    <property type="entry name" value="Aldolase class I"/>
    <property type="match status" value="1"/>
</dbReference>
<name>A0A517VWE9_9PLAN</name>
<protein>
    <submittedName>
        <fullName evidence="5">Putative 5-dehydro-4-deoxyglucarate dehydratase</fullName>
        <ecNumber evidence="5">4.2.1.41</ecNumber>
    </submittedName>
</protein>
<dbReference type="AlphaFoldDB" id="A0A517VWE9"/>
<feature type="active site" description="Schiff-base intermediate with substrate" evidence="3">
    <location>
        <position position="164"/>
    </location>
</feature>
<dbReference type="GO" id="GO:0047448">
    <property type="term" value="F:5-dehydro-4-deoxyglucarate dehydratase activity"/>
    <property type="evidence" value="ECO:0007669"/>
    <property type="project" value="UniProtKB-EC"/>
</dbReference>
<accession>A0A517VWE9</accession>
<dbReference type="SUPFAM" id="SSF51569">
    <property type="entry name" value="Aldolase"/>
    <property type="match status" value="1"/>
</dbReference>
<organism evidence="5 6">
    <name type="scientific">Gimesia aquarii</name>
    <dbReference type="NCBI Taxonomy" id="2527964"/>
    <lineage>
        <taxon>Bacteria</taxon>
        <taxon>Pseudomonadati</taxon>
        <taxon>Planctomycetota</taxon>
        <taxon>Planctomycetia</taxon>
        <taxon>Planctomycetales</taxon>
        <taxon>Planctomycetaceae</taxon>
        <taxon>Gimesia</taxon>
    </lineage>
</organism>
<dbReference type="KEGG" id="gaw:V144x_27970"/>
<evidence type="ECO:0000313" key="5">
    <source>
        <dbReference type="EMBL" id="QDT97324.1"/>
    </source>
</evidence>
<dbReference type="GO" id="GO:0008840">
    <property type="term" value="F:4-hydroxy-tetrahydrodipicolinate synthase activity"/>
    <property type="evidence" value="ECO:0007669"/>
    <property type="project" value="TreeGrafter"/>
</dbReference>
<evidence type="ECO:0000313" key="6">
    <source>
        <dbReference type="Proteomes" id="UP000318704"/>
    </source>
</evidence>
<evidence type="ECO:0000256" key="1">
    <source>
        <dbReference type="ARBA" id="ARBA00023239"/>
    </source>
</evidence>
<sequence length="305" mass="33645">MSQLISGSDLRTVHAVPLTPYDQSDKINFDLYEHHINEMYAAGIRVFLPAAGTSEFHSLSRSEIVDIVEATCRATGPDAFILAPISGAIGDAIQLAKEAIKRGAAGLMVMPLPHPYLCDEGASDYYLRLIESTHASTVIYKTREIPSDKLLLNLAVNPYICGVKYAVNHMDQFQSIVERSSGDCEWLCGSAERFAPYYMLAGATGFTSGAVNLCPRLVLALYTALAGQNFEEAMTLQRIILPIEQYRARNGESFSISMLKYAMHIAGKDFGPARAPQRQLTNLECKEINDLVRPILDREESMMAV</sequence>
<dbReference type="PANTHER" id="PTHR12128">
    <property type="entry name" value="DIHYDRODIPICOLINATE SYNTHASE"/>
    <property type="match status" value="1"/>
</dbReference>
<dbReference type="CDD" id="cd00408">
    <property type="entry name" value="DHDPS-like"/>
    <property type="match status" value="1"/>
</dbReference>
<dbReference type="PIRSF" id="PIRSF001365">
    <property type="entry name" value="DHDPS"/>
    <property type="match status" value="1"/>
</dbReference>
<dbReference type="EC" id="4.2.1.41" evidence="5"/>
<evidence type="ECO:0000256" key="3">
    <source>
        <dbReference type="PIRSR" id="PIRSR001365-1"/>
    </source>
</evidence>
<feature type="binding site" evidence="4">
    <location>
        <position position="53"/>
    </location>
    <ligand>
        <name>pyruvate</name>
        <dbReference type="ChEBI" id="CHEBI:15361"/>
    </ligand>
</feature>
<proteinExistence type="inferred from homology"/>